<feature type="coiled-coil region" evidence="1">
    <location>
        <begin position="962"/>
        <end position="996"/>
    </location>
</feature>
<dbReference type="Proteomes" id="UP000289862">
    <property type="component" value="Chromosome"/>
</dbReference>
<feature type="domain" description="Lipoprotein-associated type-17" evidence="4">
    <location>
        <begin position="560"/>
        <end position="622"/>
    </location>
</feature>
<evidence type="ECO:0000313" key="5">
    <source>
        <dbReference type="EMBL" id="VEU72602.1"/>
    </source>
</evidence>
<dbReference type="EMBL" id="LR215031">
    <property type="protein sequence ID" value="VEU72602.1"/>
    <property type="molecule type" value="Genomic_DNA"/>
</dbReference>
<gene>
    <name evidence="5" type="ORF">NCTC10186_00066</name>
</gene>
<accession>A0A449AYN5</accession>
<protein>
    <recommendedName>
        <fullName evidence="4">Lipoprotein-associated type-17 domain-containing protein</fullName>
    </recommendedName>
</protein>
<keyword evidence="1" id="KW-0175">Coiled coil</keyword>
<evidence type="ECO:0000259" key="4">
    <source>
        <dbReference type="Pfam" id="PF04200"/>
    </source>
</evidence>
<dbReference type="InterPro" id="IPR007326">
    <property type="entry name" value="Lipoprotein-assoc_dom"/>
</dbReference>
<feature type="signal peptide" evidence="3">
    <location>
        <begin position="1"/>
        <end position="20"/>
    </location>
</feature>
<feature type="domain" description="Lipoprotein-associated type-17" evidence="4">
    <location>
        <begin position="667"/>
        <end position="744"/>
    </location>
</feature>
<evidence type="ECO:0000256" key="2">
    <source>
        <dbReference type="SAM" id="Phobius"/>
    </source>
</evidence>
<reference evidence="5 6" key="1">
    <citation type="submission" date="2019-01" db="EMBL/GenBank/DDBJ databases">
        <authorList>
            <consortium name="Pathogen Informatics"/>
        </authorList>
    </citation>
    <scope>NUCLEOTIDE SEQUENCE [LARGE SCALE GENOMIC DNA]</scope>
    <source>
        <strain evidence="5 6">NCTC10186</strain>
    </source>
</reference>
<dbReference type="OrthoDB" id="400420at2"/>
<feature type="domain" description="Lipoprotein-associated type-17" evidence="4">
    <location>
        <begin position="188"/>
        <end position="242"/>
    </location>
</feature>
<feature type="domain" description="Lipoprotein-associated type-17" evidence="4">
    <location>
        <begin position="843"/>
        <end position="915"/>
    </location>
</feature>
<dbReference type="RefSeq" id="WP_119572149.1">
    <property type="nucleotide sequence ID" value="NZ_LR215031.1"/>
</dbReference>
<sequence>MKFKKSKLLLFPVVSSPILIGTTAITTISATNSDEQIKSKLMEFANNFEFKDFKNERYDDFASGWFLNFANFSNSISWGEGTFPNNDISDENPDQLKYLYDDYINDPFNFFIEKNDFIVSKLDLNNGTFKIAFKLSTLNNGKKIQTDWIEKDISEKAGMTWKKYLDLLFASNSELVTNGKGAGALSKTYESEKENILPSSVNQTELYKNVLMSDSLPGYWAVFNEVKSVEFNDKDGTYSLNIQPKLYVPNVFDAESFPNPAATSDKSVNNTLKWITWANNDFNKISYRITKLEEKEKEFISSKIEPDKIIGDHTFKLKFSGFKTEAQRLNEEWSKIQSITLGDQVISNTDNSNNSISEAKYITYEDAKKKESYKSILNSKITGGSVDFEVIPNDNNRSITLKYKLKSNRQTEGNFEGDVFSTKESTITISGFPAEGEPIVQPQKRTEQDEINALTADEVNFTADSEKLASSFDLTDNKKPSYTLKHPTNDGYTRTLEFKSISGYDDVSGKLKVKFKIVSTKGEEKFESSEELEKEITGYQTEAQRLNKKLETIIESDFPLKEGKTKENTLPSTLTTEDFNPKNYSTDNFAIKFDIASPITPDDTNGTASLKFRLDTTKTKNQLYSGSYLESSEAKDPTITPVSSNTKDLNTSGWLTTNKKNQLEKAELNNLSVTFDYPNKSTVFADAANKDDFTHSTTSDGVTVVIDSLENVDKKAGSVTVKYHLVKNGQSSDSKTYEVSGFKSEKQRLDSKEDFTVTISDNGKSDILASSRDSEEGLNALTWEVNPNTDQEIVNKKIVGYDDINGVLWVSYQVKSKKDGLTDVESKVFTTYIDGYQTEKQRLDKIASNNAELQAKTELDKKSKKPSSWTSTDLEVVGKDEFSIENNNAIPSIKEQITEVNDDEGTLNAQFSLVSKKPYDFLVKNVPDSNADGVEMPDGYSKPKSDVKVESDVKKVSLNGFLTNLEEAKNNLNSKIDNLKTKEDLEEKQATNFKNEVNDSETDTVAKVQAIELKVDKQVLKNKIDKDYPYLNPKQKQDLANLIDQATNIEKANESYKNYSSINLKMKNLTEQVQQFESLIKDPNNFKYTRSSKDLKDQFDNTLAKAKELMSSTTNNGDEVYLVNNQKVKSLDNLIAEINTPHSIKYDYDQLNGKSKDLNQEIENFPYLNQHEKDSYKARTVNEGERAIENARVANNKKKEYYDQIQNLPGLDKFLVNRYEHLLIDNTFIVADYLEIQNESQLITVYDEAKTVSDYLLEIVEKLQQYEQTGNNQVLERINSIIDYLDKHDIPTKHYQKLVTNIQIRNYLEQEGQKWRENDYYSSTNQIRYHELILKAKEFSNIEFNHPVLASLQTKVFNEKEQNLVKLEAEKEFLEGIINKDLRLSDQEIKKLDKIDYSKLDSIFNNLVSLKHFDKKVSKAEFDKRKQGYETIIAKNPDQANFVEISVIKKMLENYRPDEILAWPWWLVLGLMSLGLINFIFFLYKKIKQAKEEQN</sequence>
<evidence type="ECO:0000313" key="6">
    <source>
        <dbReference type="Proteomes" id="UP000289862"/>
    </source>
</evidence>
<keyword evidence="2" id="KW-1133">Transmembrane helix</keyword>
<feature type="chain" id="PRO_5019095797" description="Lipoprotein-associated type-17 domain-containing protein" evidence="3">
    <location>
        <begin position="21"/>
        <end position="1495"/>
    </location>
</feature>
<feature type="transmembrane region" description="Helical" evidence="2">
    <location>
        <begin position="1463"/>
        <end position="1484"/>
    </location>
</feature>
<dbReference type="Gene3D" id="1.20.120.1850">
    <property type="entry name" value="Ebh helix bundles repeating unit (S and A modules)"/>
    <property type="match status" value="1"/>
</dbReference>
<feature type="domain" description="Lipoprotein-associated type-17" evidence="4">
    <location>
        <begin position="455"/>
        <end position="541"/>
    </location>
</feature>
<organism evidence="5 6">
    <name type="scientific">Mycoplasmopsis gallopavonis</name>
    <dbReference type="NCBI Taxonomy" id="76629"/>
    <lineage>
        <taxon>Bacteria</taxon>
        <taxon>Bacillati</taxon>
        <taxon>Mycoplasmatota</taxon>
        <taxon>Mycoplasmoidales</taxon>
        <taxon>Metamycoplasmataceae</taxon>
        <taxon>Mycoplasmopsis</taxon>
    </lineage>
</organism>
<keyword evidence="3" id="KW-0732">Signal</keyword>
<keyword evidence="6" id="KW-1185">Reference proteome</keyword>
<keyword evidence="2" id="KW-0472">Membrane</keyword>
<dbReference type="KEGG" id="mgal:NCTC10186_00066"/>
<name>A0A449AYN5_9BACT</name>
<evidence type="ECO:0000256" key="3">
    <source>
        <dbReference type="SAM" id="SignalP"/>
    </source>
</evidence>
<proteinExistence type="predicted"/>
<keyword evidence="2" id="KW-0812">Transmembrane</keyword>
<dbReference type="Pfam" id="PF04200">
    <property type="entry name" value="Lipoprotein_17"/>
    <property type="match status" value="5"/>
</dbReference>
<evidence type="ECO:0000256" key="1">
    <source>
        <dbReference type="SAM" id="Coils"/>
    </source>
</evidence>